<accession>A0A4R3MJK7</accession>
<dbReference type="InterPro" id="IPR036412">
    <property type="entry name" value="HAD-like_sf"/>
</dbReference>
<name>A0A4R3MJK7_9FIRM</name>
<dbReference type="AlphaFoldDB" id="A0A4R3MJK7"/>
<sequence length="239" mass="28116">MINTILFDLDGTVLPLNMELFMKIYFDEMSNAFSDIIEKETLINYIWTATGEMIKNTEKRTNESVFMEKFGELINDDLEMYKGRFDKFYDEGFQKAKVSASENEWIIKSLEVLKEKNYNLVLATNPLFPKKAILHRVRWANVDPNTFSYITSYEENSYCKPQIHYYKEILEDIHKEPSECMMVGNDVQEDMIAGRLGLKTYLIEDCIINRTDEEVVCDYSGKYEDFYNFVCNLPSVNEQ</sequence>
<keyword evidence="3" id="KW-1185">Reference proteome</keyword>
<dbReference type="Pfam" id="PF13419">
    <property type="entry name" value="HAD_2"/>
    <property type="match status" value="1"/>
</dbReference>
<dbReference type="InterPro" id="IPR051540">
    <property type="entry name" value="S-2-haloacid_dehalogenase"/>
</dbReference>
<dbReference type="Proteomes" id="UP000294902">
    <property type="component" value="Unassembled WGS sequence"/>
</dbReference>
<dbReference type="OrthoDB" id="9809962at2"/>
<comment type="caution">
    <text evidence="2">The sequence shown here is derived from an EMBL/GenBank/DDBJ whole genome shotgun (WGS) entry which is preliminary data.</text>
</comment>
<dbReference type="PANTHER" id="PTHR43316">
    <property type="entry name" value="HYDROLASE, HALOACID DELAHOGENASE-RELATED"/>
    <property type="match status" value="1"/>
</dbReference>
<dbReference type="EMBL" id="SMAL01000008">
    <property type="protein sequence ID" value="TCT13865.1"/>
    <property type="molecule type" value="Genomic_DNA"/>
</dbReference>
<dbReference type="InterPro" id="IPR041492">
    <property type="entry name" value="HAD_2"/>
</dbReference>
<dbReference type="CDD" id="cd01427">
    <property type="entry name" value="HAD_like"/>
    <property type="match status" value="1"/>
</dbReference>
<dbReference type="SUPFAM" id="SSF56784">
    <property type="entry name" value="HAD-like"/>
    <property type="match status" value="1"/>
</dbReference>
<proteinExistence type="predicted"/>
<evidence type="ECO:0000313" key="3">
    <source>
        <dbReference type="Proteomes" id="UP000294902"/>
    </source>
</evidence>
<dbReference type="GO" id="GO:0016787">
    <property type="term" value="F:hydrolase activity"/>
    <property type="evidence" value="ECO:0007669"/>
    <property type="project" value="UniProtKB-KW"/>
</dbReference>
<dbReference type="PANTHER" id="PTHR43316:SF3">
    <property type="entry name" value="HALOACID DEHALOGENASE, TYPE II (AFU_ORTHOLOGUE AFUA_2G07750)-RELATED"/>
    <property type="match status" value="1"/>
</dbReference>
<dbReference type="Gene3D" id="3.40.50.1000">
    <property type="entry name" value="HAD superfamily/HAD-like"/>
    <property type="match status" value="1"/>
</dbReference>
<evidence type="ECO:0000256" key="1">
    <source>
        <dbReference type="ARBA" id="ARBA00022801"/>
    </source>
</evidence>
<dbReference type="NCBIfam" id="TIGR01549">
    <property type="entry name" value="HAD-SF-IA-v1"/>
    <property type="match status" value="1"/>
</dbReference>
<dbReference type="InterPro" id="IPR006439">
    <property type="entry name" value="HAD-SF_hydro_IA"/>
</dbReference>
<dbReference type="SFLD" id="SFLDS00003">
    <property type="entry name" value="Haloacid_Dehalogenase"/>
    <property type="match status" value="1"/>
</dbReference>
<gene>
    <name evidence="2" type="ORF">EDC18_108103</name>
</gene>
<keyword evidence="1 2" id="KW-0378">Hydrolase</keyword>
<dbReference type="SFLD" id="SFLDG01129">
    <property type="entry name" value="C1.5:_HAD__Beta-PGM__Phosphata"/>
    <property type="match status" value="1"/>
</dbReference>
<dbReference type="Gene3D" id="1.10.150.520">
    <property type="match status" value="1"/>
</dbReference>
<dbReference type="RefSeq" id="WP_132253293.1">
    <property type="nucleotide sequence ID" value="NZ_SMAL01000008.1"/>
</dbReference>
<reference evidence="2 3" key="1">
    <citation type="submission" date="2019-03" db="EMBL/GenBank/DDBJ databases">
        <title>Genomic Encyclopedia of Type Strains, Phase IV (KMG-IV): sequencing the most valuable type-strain genomes for metagenomic binning, comparative biology and taxonomic classification.</title>
        <authorList>
            <person name="Goeker M."/>
        </authorList>
    </citation>
    <scope>NUCLEOTIDE SEQUENCE [LARGE SCALE GENOMIC DNA]</scope>
    <source>
        <strain evidence="2 3">DSM 24629</strain>
    </source>
</reference>
<protein>
    <submittedName>
        <fullName evidence="2">HAD superfamily hydrolase (TIGR01549 family)</fullName>
    </submittedName>
</protein>
<organism evidence="2 3">
    <name type="scientific">Natranaerovirga pectinivora</name>
    <dbReference type="NCBI Taxonomy" id="682400"/>
    <lineage>
        <taxon>Bacteria</taxon>
        <taxon>Bacillati</taxon>
        <taxon>Bacillota</taxon>
        <taxon>Clostridia</taxon>
        <taxon>Lachnospirales</taxon>
        <taxon>Natranaerovirgaceae</taxon>
        <taxon>Natranaerovirga</taxon>
    </lineage>
</organism>
<evidence type="ECO:0000313" key="2">
    <source>
        <dbReference type="EMBL" id="TCT13865.1"/>
    </source>
</evidence>
<dbReference type="InterPro" id="IPR023214">
    <property type="entry name" value="HAD_sf"/>
</dbReference>